<proteinExistence type="predicted"/>
<gene>
    <name evidence="2" type="ORF">D9V32_07170</name>
</gene>
<reference evidence="2 3" key="1">
    <citation type="submission" date="2018-10" db="EMBL/GenBank/DDBJ databases">
        <authorList>
            <person name="Li J."/>
        </authorList>
    </citation>
    <scope>NUCLEOTIDE SEQUENCE [LARGE SCALE GENOMIC DNA]</scope>
    <source>
        <strain evidence="2 3">IF 016277</strain>
    </source>
</reference>
<dbReference type="EMBL" id="RCUX01000005">
    <property type="protein sequence ID" value="RLP75937.1"/>
    <property type="molecule type" value="Genomic_DNA"/>
</dbReference>
<evidence type="ECO:0000313" key="2">
    <source>
        <dbReference type="EMBL" id="RLP75937.1"/>
    </source>
</evidence>
<feature type="signal peptide" evidence="1">
    <location>
        <begin position="1"/>
        <end position="18"/>
    </location>
</feature>
<dbReference type="Proteomes" id="UP000272503">
    <property type="component" value="Unassembled WGS sequence"/>
</dbReference>
<comment type="caution">
    <text evidence="2">The sequence shown here is derived from an EMBL/GenBank/DDBJ whole genome shotgun (WGS) entry which is preliminary data.</text>
</comment>
<dbReference type="AlphaFoldDB" id="A0A3L7A6Z8"/>
<evidence type="ECO:0000256" key="1">
    <source>
        <dbReference type="SAM" id="SignalP"/>
    </source>
</evidence>
<feature type="chain" id="PRO_5018307139" evidence="1">
    <location>
        <begin position="19"/>
        <end position="315"/>
    </location>
</feature>
<protein>
    <submittedName>
        <fullName evidence="2">Uncharacterized protein</fullName>
    </submittedName>
</protein>
<name>A0A3L7A6Z8_9MICO</name>
<evidence type="ECO:0000313" key="3">
    <source>
        <dbReference type="Proteomes" id="UP000272503"/>
    </source>
</evidence>
<keyword evidence="1" id="KW-0732">Signal</keyword>
<sequence length="315" mass="32673">MCATSWALVLSSMSAARAADGAAEEEASNLTLIESVTGTDDLLNVMPGDNSEQVYLPEDGQDLASVSGDDSSISFRQPVAAGALTQVSGEGTASYISEDAEYDVHLQAVESPDPRVLSDGLRSLIEIQSASAPTEYAYPVRLDDGAVLSVQPDGSVLGTKDGDIVLIVPAPWAIDEAGTAVPTSYEVRGSDLIQHVNFDSTHRFPIIADPVWFVPLIIAGGRIIGQVAINAATRAAAQRAAAAIAARTIIKSVSGRVSRKALRDCGLGAAVTGGATAIATHLRQRGDGRWLVRLNGWHGTVAASVGGCLATRIGK</sequence>
<organism evidence="2 3">
    <name type="scientific">Mycetocola tolaasinivorans</name>
    <dbReference type="NCBI Taxonomy" id="76635"/>
    <lineage>
        <taxon>Bacteria</taxon>
        <taxon>Bacillati</taxon>
        <taxon>Actinomycetota</taxon>
        <taxon>Actinomycetes</taxon>
        <taxon>Micrococcales</taxon>
        <taxon>Microbacteriaceae</taxon>
        <taxon>Mycetocola</taxon>
    </lineage>
</organism>
<accession>A0A3L7A6Z8</accession>
<keyword evidence="3" id="KW-1185">Reference proteome</keyword>